<dbReference type="Proteomes" id="UP000659047">
    <property type="component" value="Unassembled WGS sequence"/>
</dbReference>
<reference evidence="1" key="1">
    <citation type="submission" date="2021-01" db="EMBL/GenBank/DDBJ databases">
        <title>Intestinitalea alba gen. nov., sp. nov., a novel genus of the family Enterobacteriaceae, isolated from the gut of the plastic-eating mealworm Tenebrio molitor L.</title>
        <authorList>
            <person name="Yang Y."/>
        </authorList>
    </citation>
    <scope>NUCLEOTIDE SEQUENCE</scope>
    <source>
        <strain evidence="1">BIT-L3</strain>
    </source>
</reference>
<protein>
    <submittedName>
        <fullName evidence="1">DUF2913 family protein</fullName>
    </submittedName>
</protein>
<comment type="caution">
    <text evidence="1">The sequence shown here is derived from an EMBL/GenBank/DDBJ whole genome shotgun (WGS) entry which is preliminary data.</text>
</comment>
<evidence type="ECO:0000313" key="2">
    <source>
        <dbReference type="Proteomes" id="UP000659047"/>
    </source>
</evidence>
<name>A0A8K0XYR1_9ENTR</name>
<dbReference type="AlphaFoldDB" id="A0A8K0XYR1"/>
<dbReference type="RefSeq" id="WP_238715211.1">
    <property type="nucleotide sequence ID" value="NZ_JAEPBH010000064.1"/>
</dbReference>
<sequence length="201" mass="22745">MQQPTGIDKEQTLNDTAHFSWCAIMALHFARLDGHALSPLTEHSFLQCWLVTAKKQRRFPRSVAENIDYLITLGRNKGPGAMLRQRLEALWNASSVKPLDDSQLMRLSKAISTLCQQGWEEHAPEQSEWDKLMRMQNTYSAPAVFIRDVDLVEHFTDEGVLLHPFDILVTGDPETFSNALVSVGLNIKMQHSPPCVFTLLS</sequence>
<keyword evidence="2" id="KW-1185">Reference proteome</keyword>
<accession>A0A8K0XYR1</accession>
<dbReference type="InterPro" id="IPR021316">
    <property type="entry name" value="DUF2913"/>
</dbReference>
<organism evidence="1 2">
    <name type="scientific">Tenebrionibacter intestinalis</name>
    <dbReference type="NCBI Taxonomy" id="2799638"/>
    <lineage>
        <taxon>Bacteria</taxon>
        <taxon>Pseudomonadati</taxon>
        <taxon>Pseudomonadota</taxon>
        <taxon>Gammaproteobacteria</taxon>
        <taxon>Enterobacterales</taxon>
        <taxon>Enterobacteriaceae</taxon>
        <taxon>Tenebrionibacter/Tenebrionicola group</taxon>
        <taxon>Tenebrionibacter</taxon>
    </lineage>
</organism>
<proteinExistence type="predicted"/>
<dbReference type="Pfam" id="PF11140">
    <property type="entry name" value="DUF2913"/>
    <property type="match status" value="1"/>
</dbReference>
<dbReference type="EMBL" id="JAEPBH010000064">
    <property type="protein sequence ID" value="MBK4716943.1"/>
    <property type="molecule type" value="Genomic_DNA"/>
</dbReference>
<gene>
    <name evidence="1" type="ORF">JJB97_16715</name>
</gene>
<evidence type="ECO:0000313" key="1">
    <source>
        <dbReference type="EMBL" id="MBK4716943.1"/>
    </source>
</evidence>